<keyword evidence="3" id="KW-1185">Reference proteome</keyword>
<organism evidence="2 3">
    <name type="scientific">Haematococcus lacustris</name>
    <name type="common">Green alga</name>
    <name type="synonym">Haematococcus pluvialis</name>
    <dbReference type="NCBI Taxonomy" id="44745"/>
    <lineage>
        <taxon>Eukaryota</taxon>
        <taxon>Viridiplantae</taxon>
        <taxon>Chlorophyta</taxon>
        <taxon>core chlorophytes</taxon>
        <taxon>Chlorophyceae</taxon>
        <taxon>CS clade</taxon>
        <taxon>Chlamydomonadales</taxon>
        <taxon>Haematococcaceae</taxon>
        <taxon>Haematococcus</taxon>
    </lineage>
</organism>
<feature type="region of interest" description="Disordered" evidence="1">
    <location>
        <begin position="141"/>
        <end position="171"/>
    </location>
</feature>
<accession>A0A699Z6B5</accession>
<reference evidence="2 3" key="1">
    <citation type="submission" date="2020-02" db="EMBL/GenBank/DDBJ databases">
        <title>Draft genome sequence of Haematococcus lacustris strain NIES-144.</title>
        <authorList>
            <person name="Morimoto D."/>
            <person name="Nakagawa S."/>
            <person name="Yoshida T."/>
            <person name="Sawayama S."/>
        </authorList>
    </citation>
    <scope>NUCLEOTIDE SEQUENCE [LARGE SCALE GENOMIC DNA]</scope>
    <source>
        <strain evidence="2 3">NIES-144</strain>
    </source>
</reference>
<proteinExistence type="predicted"/>
<dbReference type="Proteomes" id="UP000485058">
    <property type="component" value="Unassembled WGS sequence"/>
</dbReference>
<evidence type="ECO:0000256" key="1">
    <source>
        <dbReference type="SAM" id="MobiDB-lite"/>
    </source>
</evidence>
<evidence type="ECO:0000313" key="3">
    <source>
        <dbReference type="Proteomes" id="UP000485058"/>
    </source>
</evidence>
<name>A0A699Z6B5_HAELA</name>
<evidence type="ECO:0000313" key="2">
    <source>
        <dbReference type="EMBL" id="GFH14846.1"/>
    </source>
</evidence>
<gene>
    <name evidence="2" type="ORF">HaLaN_10972</name>
</gene>
<sequence>MAQDRESHRPGSPGMQARQEPGSHGSCATTGHVQCGLAPGASGEQQGEEGAGAHAGGLNLSGADLRMLLMLYTQQQQQQHQHEQQQQFSSQQLQQAMLGAEHLFEVQSQSPFAQTSQQQLQQQQQLLPQLLQRSTPFSAVPAVAPEEKSQPPQLTQPPQLPHPQHAWGAQLPSPLALPYPVLSGDCQAGSPVGLAPEQFSSPMDAEVVAHAPVLEERMSDSAQAAMPRPCPAATQQPLPQPTPLETTQPVVTVHVQGVI</sequence>
<dbReference type="EMBL" id="BLLF01000773">
    <property type="protein sequence ID" value="GFH14846.1"/>
    <property type="molecule type" value="Genomic_DNA"/>
</dbReference>
<protein>
    <submittedName>
        <fullName evidence="2">Uncharacterized protein</fullName>
    </submittedName>
</protein>
<comment type="caution">
    <text evidence="2">The sequence shown here is derived from an EMBL/GenBank/DDBJ whole genome shotgun (WGS) entry which is preliminary data.</text>
</comment>
<feature type="region of interest" description="Disordered" evidence="1">
    <location>
        <begin position="220"/>
        <end position="245"/>
    </location>
</feature>
<dbReference type="AlphaFoldDB" id="A0A699Z6B5"/>
<feature type="region of interest" description="Disordered" evidence="1">
    <location>
        <begin position="1"/>
        <end position="57"/>
    </location>
</feature>